<proteinExistence type="predicted"/>
<keyword evidence="3" id="KW-1185">Reference proteome</keyword>
<dbReference type="EMBL" id="CALTRL010005941">
    <property type="protein sequence ID" value="CAH7688025.1"/>
    <property type="molecule type" value="Genomic_DNA"/>
</dbReference>
<name>A0AAV0BLB0_PHAPC</name>
<sequence length="264" mass="29012">MYTILTATEATKTAGSADDIRSAAKLAETLKFADTAGVANVERLGKHLDGKAGAAKEVVKQGDILKFRKPRGPLPPFKPLPYVKIKPIPKPTLYAKTKAFFVKLWWKVIEALRKSYLGKFGRKGLVNKEVEKTSFIPKTFEAKKVYSGDEHKIPELNLLNPEASDVKNILDVDLVQPTANAPKNLMAEKPANIKTKLTFPMESQPDSTLSGKTESIGSGEPKDTLKKYGTKSETPDVVSKSLQQPNEPEKVLKKEGPKPENSDI</sequence>
<protein>
    <submittedName>
        <fullName evidence="2">Uncharacterized protein</fullName>
    </submittedName>
</protein>
<comment type="caution">
    <text evidence="2">The sequence shown here is derived from an EMBL/GenBank/DDBJ whole genome shotgun (WGS) entry which is preliminary data.</text>
</comment>
<evidence type="ECO:0000313" key="2">
    <source>
        <dbReference type="EMBL" id="CAH7688025.1"/>
    </source>
</evidence>
<feature type="compositionally biased region" description="Basic and acidic residues" evidence="1">
    <location>
        <begin position="247"/>
        <end position="264"/>
    </location>
</feature>
<evidence type="ECO:0000313" key="3">
    <source>
        <dbReference type="Proteomes" id="UP001153365"/>
    </source>
</evidence>
<dbReference type="Proteomes" id="UP001153365">
    <property type="component" value="Unassembled WGS sequence"/>
</dbReference>
<gene>
    <name evidence="2" type="ORF">PPACK8108_LOCUS22917</name>
</gene>
<dbReference type="AlphaFoldDB" id="A0AAV0BLB0"/>
<feature type="region of interest" description="Disordered" evidence="1">
    <location>
        <begin position="198"/>
        <end position="264"/>
    </location>
</feature>
<feature type="compositionally biased region" description="Polar residues" evidence="1">
    <location>
        <begin position="204"/>
        <end position="216"/>
    </location>
</feature>
<evidence type="ECO:0000256" key="1">
    <source>
        <dbReference type="SAM" id="MobiDB-lite"/>
    </source>
</evidence>
<reference evidence="2" key="1">
    <citation type="submission" date="2022-06" db="EMBL/GenBank/DDBJ databases">
        <authorList>
            <consortium name="SYNGENTA / RWTH Aachen University"/>
        </authorList>
    </citation>
    <scope>NUCLEOTIDE SEQUENCE</scope>
</reference>
<organism evidence="2 3">
    <name type="scientific">Phakopsora pachyrhizi</name>
    <name type="common">Asian soybean rust disease fungus</name>
    <dbReference type="NCBI Taxonomy" id="170000"/>
    <lineage>
        <taxon>Eukaryota</taxon>
        <taxon>Fungi</taxon>
        <taxon>Dikarya</taxon>
        <taxon>Basidiomycota</taxon>
        <taxon>Pucciniomycotina</taxon>
        <taxon>Pucciniomycetes</taxon>
        <taxon>Pucciniales</taxon>
        <taxon>Phakopsoraceae</taxon>
        <taxon>Phakopsora</taxon>
    </lineage>
</organism>
<accession>A0AAV0BLB0</accession>